<organism evidence="6 7">
    <name type="scientific">Kingdonia uniflora</name>
    <dbReference type="NCBI Taxonomy" id="39325"/>
    <lineage>
        <taxon>Eukaryota</taxon>
        <taxon>Viridiplantae</taxon>
        <taxon>Streptophyta</taxon>
        <taxon>Embryophyta</taxon>
        <taxon>Tracheophyta</taxon>
        <taxon>Spermatophyta</taxon>
        <taxon>Magnoliopsida</taxon>
        <taxon>Ranunculales</taxon>
        <taxon>Circaeasteraceae</taxon>
        <taxon>Kingdonia</taxon>
    </lineage>
</organism>
<dbReference type="AlphaFoldDB" id="A0A7J7N0S3"/>
<evidence type="ECO:0000256" key="2">
    <source>
        <dbReference type="ARBA" id="ARBA00008821"/>
    </source>
</evidence>
<dbReference type="Proteomes" id="UP000541444">
    <property type="component" value="Unassembled WGS sequence"/>
</dbReference>
<dbReference type="Pfam" id="PF00860">
    <property type="entry name" value="Xan_ur_permease"/>
    <property type="match status" value="1"/>
</dbReference>
<accession>A0A7J7N0S3</accession>
<evidence type="ECO:0000256" key="5">
    <source>
        <dbReference type="ARBA" id="ARBA00023136"/>
    </source>
</evidence>
<protein>
    <submittedName>
        <fullName evidence="6">Uncharacterized protein</fullName>
    </submittedName>
</protein>
<gene>
    <name evidence="6" type="ORF">GIB67_019560</name>
</gene>
<evidence type="ECO:0000256" key="3">
    <source>
        <dbReference type="ARBA" id="ARBA00022692"/>
    </source>
</evidence>
<evidence type="ECO:0000313" key="6">
    <source>
        <dbReference type="EMBL" id="KAF6160620.1"/>
    </source>
</evidence>
<comment type="similarity">
    <text evidence="2">Belongs to the nucleobase:cation symporter-2 (NCS2) (TC 2.A.40) family.</text>
</comment>
<sequence length="86" mass="8937">MQVGIYHSASLLVSSRPPTPGIVSRGIGLEGLCSFLAGLWGTGSGSTTLTENVHTLAITKVANRKSVQLGAIFLILSSFTGKDLVH</sequence>
<dbReference type="EMBL" id="JACGCM010001161">
    <property type="protein sequence ID" value="KAF6160620.1"/>
    <property type="molecule type" value="Genomic_DNA"/>
</dbReference>
<keyword evidence="4" id="KW-1133">Transmembrane helix</keyword>
<dbReference type="GO" id="GO:0022857">
    <property type="term" value="F:transmembrane transporter activity"/>
    <property type="evidence" value="ECO:0007669"/>
    <property type="project" value="InterPro"/>
</dbReference>
<reference evidence="6 7" key="1">
    <citation type="journal article" date="2020" name="IScience">
        <title>Genome Sequencing of the Endangered Kingdonia uniflora (Circaeasteraceae, Ranunculales) Reveals Potential Mechanisms of Evolutionary Specialization.</title>
        <authorList>
            <person name="Sun Y."/>
            <person name="Deng T."/>
            <person name="Zhang A."/>
            <person name="Moore M.J."/>
            <person name="Landis J.B."/>
            <person name="Lin N."/>
            <person name="Zhang H."/>
            <person name="Zhang X."/>
            <person name="Huang J."/>
            <person name="Zhang X."/>
            <person name="Sun H."/>
            <person name="Wang H."/>
        </authorList>
    </citation>
    <scope>NUCLEOTIDE SEQUENCE [LARGE SCALE GENOMIC DNA]</scope>
    <source>
        <strain evidence="6">TB1705</strain>
        <tissue evidence="6">Leaf</tissue>
    </source>
</reference>
<evidence type="ECO:0000256" key="1">
    <source>
        <dbReference type="ARBA" id="ARBA00004141"/>
    </source>
</evidence>
<evidence type="ECO:0000313" key="7">
    <source>
        <dbReference type="Proteomes" id="UP000541444"/>
    </source>
</evidence>
<dbReference type="InterPro" id="IPR006043">
    <property type="entry name" value="NCS2"/>
</dbReference>
<keyword evidence="3" id="KW-0812">Transmembrane</keyword>
<dbReference type="OrthoDB" id="1641903at2759"/>
<keyword evidence="7" id="KW-1185">Reference proteome</keyword>
<proteinExistence type="inferred from homology"/>
<comment type="caution">
    <text evidence="6">The sequence shown here is derived from an EMBL/GenBank/DDBJ whole genome shotgun (WGS) entry which is preliminary data.</text>
</comment>
<comment type="subcellular location">
    <subcellularLocation>
        <location evidence="1">Membrane</location>
        <topology evidence="1">Multi-pass membrane protein</topology>
    </subcellularLocation>
</comment>
<dbReference type="GO" id="GO:0016020">
    <property type="term" value="C:membrane"/>
    <property type="evidence" value="ECO:0007669"/>
    <property type="project" value="UniProtKB-SubCell"/>
</dbReference>
<evidence type="ECO:0000256" key="4">
    <source>
        <dbReference type="ARBA" id="ARBA00022989"/>
    </source>
</evidence>
<dbReference type="PANTHER" id="PTHR11119">
    <property type="entry name" value="XANTHINE-URACIL / VITAMIN C PERMEASE FAMILY MEMBER"/>
    <property type="match status" value="1"/>
</dbReference>
<keyword evidence="5" id="KW-0472">Membrane</keyword>
<name>A0A7J7N0S3_9MAGN</name>